<dbReference type="InterPro" id="IPR036097">
    <property type="entry name" value="HisK_dim/P_sf"/>
</dbReference>
<dbReference type="CDD" id="cd00075">
    <property type="entry name" value="HATPase"/>
    <property type="match status" value="1"/>
</dbReference>
<dbReference type="EMBL" id="FWFV01000001">
    <property type="protein sequence ID" value="SLN13390.1"/>
    <property type="molecule type" value="Genomic_DNA"/>
</dbReference>
<comment type="catalytic activity">
    <reaction evidence="1">
        <text>ATP + protein L-histidine = ADP + protein N-phospho-L-histidine.</text>
        <dbReference type="EC" id="2.7.13.3"/>
    </reaction>
</comment>
<dbReference type="InterPro" id="IPR029016">
    <property type="entry name" value="GAF-like_dom_sf"/>
</dbReference>
<dbReference type="RefSeq" id="WP_085852235.1">
    <property type="nucleotide sequence ID" value="NZ_FOPF01000001.1"/>
</dbReference>
<evidence type="ECO:0000256" key="3">
    <source>
        <dbReference type="ARBA" id="ARBA00022553"/>
    </source>
</evidence>
<organism evidence="6 7">
    <name type="scientific">Palleronia marisminoris</name>
    <dbReference type="NCBI Taxonomy" id="315423"/>
    <lineage>
        <taxon>Bacteria</taxon>
        <taxon>Pseudomonadati</taxon>
        <taxon>Pseudomonadota</taxon>
        <taxon>Alphaproteobacteria</taxon>
        <taxon>Rhodobacterales</taxon>
        <taxon>Roseobacteraceae</taxon>
        <taxon>Palleronia</taxon>
    </lineage>
</organism>
<protein>
    <recommendedName>
        <fullName evidence="2">histidine kinase</fullName>
        <ecNumber evidence="2">2.7.13.3</ecNumber>
    </recommendedName>
</protein>
<dbReference type="OrthoDB" id="9795133at2"/>
<dbReference type="Pfam" id="PF01590">
    <property type="entry name" value="GAF"/>
    <property type="match status" value="1"/>
</dbReference>
<dbReference type="Pfam" id="PF00512">
    <property type="entry name" value="HisKA"/>
    <property type="match status" value="1"/>
</dbReference>
<feature type="compositionally biased region" description="Polar residues" evidence="4">
    <location>
        <begin position="405"/>
        <end position="416"/>
    </location>
</feature>
<sequence length="416" mass="44807">MTVQDDENAKLDDDVRAVLSLQSTSRILEAAATLTGVRFAAIARVTPDRWVTCASLDRLEFGLTPGDELDVDSTLCIQVRGCRKTVVIDDVDTDPNFRNHPTPRQYGFKSYISVPIITTSGEFFGTLCGLDPEARRLNTPKVLESFALFADLIAAQLDTHRAFAEQGRQLRSERSFGRLREEFIAMLGHDLRNPVSAVLAGVRILGRKPLDAETEEVVERIGASARRMDDLIRDLLDLTRGRLGGGIPVEIDPEADIRDEFEQVISEIQTATGREIRSELDCGSLPCDRARLGQLLSNLLSNAVTHGAPDAPVTVTAAERNGHFVLSVGNLGDPIPEDLLPTLFKPFNRGPAGSAASGRAGLGLGLYIASEIAKAHGGRLTATSEDGTVSVTLTMPVPPRGVRSKSVSSNDEAASA</sequence>
<evidence type="ECO:0000313" key="6">
    <source>
        <dbReference type="EMBL" id="SLN13390.1"/>
    </source>
</evidence>
<dbReference type="InterPro" id="IPR005467">
    <property type="entry name" value="His_kinase_dom"/>
</dbReference>
<dbReference type="PRINTS" id="PR00344">
    <property type="entry name" value="BCTRLSENSOR"/>
</dbReference>
<dbReference type="PROSITE" id="PS50109">
    <property type="entry name" value="HIS_KIN"/>
    <property type="match status" value="1"/>
</dbReference>
<dbReference type="PANTHER" id="PTHR43547:SF2">
    <property type="entry name" value="HYBRID SIGNAL TRANSDUCTION HISTIDINE KINASE C"/>
    <property type="match status" value="1"/>
</dbReference>
<dbReference type="Gene3D" id="3.30.565.10">
    <property type="entry name" value="Histidine kinase-like ATPase, C-terminal domain"/>
    <property type="match status" value="1"/>
</dbReference>
<dbReference type="InterPro" id="IPR004358">
    <property type="entry name" value="Sig_transdc_His_kin-like_C"/>
</dbReference>
<dbReference type="CDD" id="cd00082">
    <property type="entry name" value="HisKA"/>
    <property type="match status" value="1"/>
</dbReference>
<dbReference type="STRING" id="315423.SAMN04488020_101178"/>
<dbReference type="GO" id="GO:0000155">
    <property type="term" value="F:phosphorelay sensor kinase activity"/>
    <property type="evidence" value="ECO:0007669"/>
    <property type="project" value="InterPro"/>
</dbReference>
<feature type="region of interest" description="Disordered" evidence="4">
    <location>
        <begin position="395"/>
        <end position="416"/>
    </location>
</feature>
<accession>A0A1Y5RBD7</accession>
<dbReference type="AlphaFoldDB" id="A0A1Y5RBD7"/>
<name>A0A1Y5RBD7_9RHOB</name>
<keyword evidence="6" id="KW-0808">Transferase</keyword>
<evidence type="ECO:0000313" key="7">
    <source>
        <dbReference type="Proteomes" id="UP000193870"/>
    </source>
</evidence>
<dbReference type="EC" id="2.7.13.3" evidence="2"/>
<dbReference type="Gene3D" id="1.10.287.130">
    <property type="match status" value="1"/>
</dbReference>
<evidence type="ECO:0000259" key="5">
    <source>
        <dbReference type="PROSITE" id="PS50109"/>
    </source>
</evidence>
<dbReference type="Pfam" id="PF02518">
    <property type="entry name" value="HATPase_c"/>
    <property type="match status" value="1"/>
</dbReference>
<dbReference type="InterPro" id="IPR003594">
    <property type="entry name" value="HATPase_dom"/>
</dbReference>
<dbReference type="SMART" id="SM00388">
    <property type="entry name" value="HisKA"/>
    <property type="match status" value="1"/>
</dbReference>
<gene>
    <name evidence="6" type="primary">bphP_1</name>
    <name evidence="6" type="ORF">PAM7066_00180</name>
</gene>
<dbReference type="SUPFAM" id="SSF55874">
    <property type="entry name" value="ATPase domain of HSP90 chaperone/DNA topoisomerase II/histidine kinase"/>
    <property type="match status" value="1"/>
</dbReference>
<evidence type="ECO:0000256" key="4">
    <source>
        <dbReference type="SAM" id="MobiDB-lite"/>
    </source>
</evidence>
<reference evidence="6 7" key="1">
    <citation type="submission" date="2017-03" db="EMBL/GenBank/DDBJ databases">
        <authorList>
            <person name="Afonso C.L."/>
            <person name="Miller P.J."/>
            <person name="Scott M.A."/>
            <person name="Spackman E."/>
            <person name="Goraichik I."/>
            <person name="Dimitrov K.M."/>
            <person name="Suarez D.L."/>
            <person name="Swayne D.E."/>
        </authorList>
    </citation>
    <scope>NUCLEOTIDE SEQUENCE [LARGE SCALE GENOMIC DNA]</scope>
    <source>
        <strain evidence="6 7">CECT 7066</strain>
    </source>
</reference>
<dbReference type="SMART" id="SM00387">
    <property type="entry name" value="HATPase_c"/>
    <property type="match status" value="1"/>
</dbReference>
<dbReference type="InterPro" id="IPR003661">
    <property type="entry name" value="HisK_dim/P_dom"/>
</dbReference>
<keyword evidence="3" id="KW-0597">Phosphoprotein</keyword>
<keyword evidence="7" id="KW-1185">Reference proteome</keyword>
<dbReference type="PANTHER" id="PTHR43547">
    <property type="entry name" value="TWO-COMPONENT HISTIDINE KINASE"/>
    <property type="match status" value="1"/>
</dbReference>
<dbReference type="Gene3D" id="3.30.450.40">
    <property type="match status" value="1"/>
</dbReference>
<dbReference type="Proteomes" id="UP000193870">
    <property type="component" value="Unassembled WGS sequence"/>
</dbReference>
<dbReference type="InterPro" id="IPR003018">
    <property type="entry name" value="GAF"/>
</dbReference>
<dbReference type="SUPFAM" id="SSF47384">
    <property type="entry name" value="Homodimeric domain of signal transducing histidine kinase"/>
    <property type="match status" value="1"/>
</dbReference>
<evidence type="ECO:0000256" key="2">
    <source>
        <dbReference type="ARBA" id="ARBA00012438"/>
    </source>
</evidence>
<dbReference type="InterPro" id="IPR036890">
    <property type="entry name" value="HATPase_C_sf"/>
</dbReference>
<feature type="domain" description="Histidine kinase" evidence="5">
    <location>
        <begin position="186"/>
        <end position="399"/>
    </location>
</feature>
<dbReference type="SUPFAM" id="SSF55781">
    <property type="entry name" value="GAF domain-like"/>
    <property type="match status" value="1"/>
</dbReference>
<proteinExistence type="predicted"/>
<evidence type="ECO:0000256" key="1">
    <source>
        <dbReference type="ARBA" id="ARBA00000085"/>
    </source>
</evidence>
<dbReference type="SMART" id="SM00065">
    <property type="entry name" value="GAF"/>
    <property type="match status" value="1"/>
</dbReference>